<dbReference type="RefSeq" id="WP_089214430.1">
    <property type="nucleotide sequence ID" value="NZ_FZPA01000001.1"/>
</dbReference>
<dbReference type="EMBL" id="FZPA01000001">
    <property type="protein sequence ID" value="SNS38893.1"/>
    <property type="molecule type" value="Genomic_DNA"/>
</dbReference>
<gene>
    <name evidence="1" type="ORF">SAMN06295955_101567</name>
</gene>
<dbReference type="Proteomes" id="UP000198339">
    <property type="component" value="Unassembled WGS sequence"/>
</dbReference>
<organism evidence="1 2">
    <name type="scientific">Sphingopyxis indica</name>
    <dbReference type="NCBI Taxonomy" id="436663"/>
    <lineage>
        <taxon>Bacteria</taxon>
        <taxon>Pseudomonadati</taxon>
        <taxon>Pseudomonadota</taxon>
        <taxon>Alphaproteobacteria</taxon>
        <taxon>Sphingomonadales</taxon>
        <taxon>Sphingomonadaceae</taxon>
        <taxon>Sphingopyxis</taxon>
    </lineage>
</organism>
<proteinExistence type="predicted"/>
<sequence>MNITHDIAAVRKIRRARNQRNYRERLRADFELECRAHDIIWSIVGCPAPAKPRNRHDPAWWGFHLSLEITQAIENAAQVFYELDPAEGERFGKWLWQRVNDDFMGFMEQMNQRFHAAIQEGGLSETDMDIIAEFRARLPRIRRAAGARIRNGILPPLLDPRLAA</sequence>
<evidence type="ECO:0000313" key="1">
    <source>
        <dbReference type="EMBL" id="SNS38893.1"/>
    </source>
</evidence>
<dbReference type="AlphaFoldDB" id="A0A239E4I1"/>
<keyword evidence="2" id="KW-1185">Reference proteome</keyword>
<protein>
    <submittedName>
        <fullName evidence="1">Uncharacterized protein</fullName>
    </submittedName>
</protein>
<accession>A0A239E4I1</accession>
<evidence type="ECO:0000313" key="2">
    <source>
        <dbReference type="Proteomes" id="UP000198339"/>
    </source>
</evidence>
<name>A0A239E4I1_9SPHN</name>
<reference evidence="1 2" key="1">
    <citation type="submission" date="2017-06" db="EMBL/GenBank/DDBJ databases">
        <authorList>
            <person name="Kim H.J."/>
            <person name="Triplett B.A."/>
        </authorList>
    </citation>
    <scope>NUCLEOTIDE SEQUENCE [LARGE SCALE GENOMIC DNA]</scope>
    <source>
        <strain evidence="1 2">DS15</strain>
    </source>
</reference>